<dbReference type="AlphaFoldDB" id="A0A3G2UMS0"/>
<proteinExistence type="predicted"/>
<evidence type="ECO:0000313" key="2">
    <source>
        <dbReference type="Proteomes" id="UP000280708"/>
    </source>
</evidence>
<protein>
    <submittedName>
        <fullName evidence="1">Uncharacterized protein</fullName>
    </submittedName>
</protein>
<gene>
    <name evidence="1" type="ORF">EBF16_05575</name>
</gene>
<dbReference type="Proteomes" id="UP000280708">
    <property type="component" value="Chromosome"/>
</dbReference>
<name>A0A3G2UMS0_SPHYA</name>
<reference evidence="1 2" key="1">
    <citation type="submission" date="2018-10" db="EMBL/GenBank/DDBJ databases">
        <title>Characterization and genome analysis of a novel bacterium Sphingobium yanoikuyae SJTF8 capable of degrading PAHs.</title>
        <authorList>
            <person name="Yin C."/>
            <person name="Xiong W."/>
            <person name="Liang R."/>
        </authorList>
    </citation>
    <scope>NUCLEOTIDE SEQUENCE [LARGE SCALE GENOMIC DNA]</scope>
    <source>
        <strain evidence="1 2">SJTF8</strain>
    </source>
</reference>
<accession>A0A3G2UMS0</accession>
<organism evidence="1 2">
    <name type="scientific">Sphingobium yanoikuyae</name>
    <name type="common">Sphingomonas yanoikuyae</name>
    <dbReference type="NCBI Taxonomy" id="13690"/>
    <lineage>
        <taxon>Bacteria</taxon>
        <taxon>Pseudomonadati</taxon>
        <taxon>Pseudomonadota</taxon>
        <taxon>Alphaproteobacteria</taxon>
        <taxon>Sphingomonadales</taxon>
        <taxon>Sphingomonadaceae</taxon>
        <taxon>Sphingobium</taxon>
    </lineage>
</organism>
<sequence length="73" mass="7973">MTELSMWVVTQNPSDFPGKFVAREWLIGAGCQAVTLNHHVADTLEAVRAMLPAGLVVLPRDPSDDAVIVESWI</sequence>
<evidence type="ECO:0000313" key="1">
    <source>
        <dbReference type="EMBL" id="AYO76460.1"/>
    </source>
</evidence>
<dbReference type="RefSeq" id="WP_122129471.1">
    <property type="nucleotide sequence ID" value="NZ_CP033230.1"/>
</dbReference>
<dbReference type="EMBL" id="CP033230">
    <property type="protein sequence ID" value="AYO76460.1"/>
    <property type="molecule type" value="Genomic_DNA"/>
</dbReference>